<reference evidence="1 2" key="1">
    <citation type="submission" date="2023-12" db="EMBL/GenBank/DDBJ databases">
        <authorList>
            <person name="Wang F."/>
            <person name="Yu X."/>
            <person name="Gao C."/>
        </authorList>
    </citation>
    <scope>NUCLEOTIDE SEQUENCE [LARGE SCALE GENOMIC DNA]</scope>
</reference>
<proteinExistence type="predicted"/>
<keyword evidence="2" id="KW-1185">Reference proteome</keyword>
<dbReference type="EMBL" id="OR941552">
    <property type="protein sequence ID" value="WQY99808.1"/>
    <property type="molecule type" value="Genomic_DNA"/>
</dbReference>
<evidence type="ECO:0000313" key="2">
    <source>
        <dbReference type="Proteomes" id="UP001325719"/>
    </source>
</evidence>
<organism evidence="1 2">
    <name type="scientific">Microbacterium phage MO526</name>
    <dbReference type="NCBI Taxonomy" id="3108092"/>
    <lineage>
        <taxon>Viruses</taxon>
        <taxon>Duplodnaviria</taxon>
        <taxon>Heunggongvirae</taxon>
        <taxon>Uroviricota</taxon>
        <taxon>Caudoviricetes</taxon>
        <taxon>Kutznervirinae</taxon>
        <taxon>Kozievirus</taxon>
        <taxon>Kozievirus MO526</taxon>
    </lineage>
</organism>
<name>A0ABZ0ZX79_9CAUD</name>
<sequence length="39" mass="4295">MRYLLGVLTGLAAAWAALAIWRRVPPFPDIDAASIEGRR</sequence>
<dbReference type="Proteomes" id="UP001325719">
    <property type="component" value="Segment"/>
</dbReference>
<accession>A0ABZ0ZX79</accession>
<protein>
    <submittedName>
        <fullName evidence="1">Uncharacterized protein</fullName>
    </submittedName>
</protein>
<evidence type="ECO:0000313" key="1">
    <source>
        <dbReference type="EMBL" id="WQY99808.1"/>
    </source>
</evidence>